<feature type="non-terminal residue" evidence="1">
    <location>
        <position position="1"/>
    </location>
</feature>
<keyword evidence="2" id="KW-1185">Reference proteome</keyword>
<accession>A0A521DDX4</accession>
<sequence length="26" mass="2883">LNVLAYNIKRTISLIGTRRLIAEIAA</sequence>
<organism evidence="1 2">
    <name type="scientific">Paracoccus laeviglucosivorans</name>
    <dbReference type="NCBI Taxonomy" id="1197861"/>
    <lineage>
        <taxon>Bacteria</taxon>
        <taxon>Pseudomonadati</taxon>
        <taxon>Pseudomonadota</taxon>
        <taxon>Alphaproteobacteria</taxon>
        <taxon>Rhodobacterales</taxon>
        <taxon>Paracoccaceae</taxon>
        <taxon>Paracoccus</taxon>
    </lineage>
</organism>
<reference evidence="1 2" key="1">
    <citation type="submission" date="2017-05" db="EMBL/GenBank/DDBJ databases">
        <authorList>
            <person name="Varghese N."/>
            <person name="Submissions S."/>
        </authorList>
    </citation>
    <scope>NUCLEOTIDE SEQUENCE [LARGE SCALE GENOMIC DNA]</scope>
    <source>
        <strain evidence="1 2">DSM 100094</strain>
    </source>
</reference>
<dbReference type="AlphaFoldDB" id="A0A521DDX4"/>
<evidence type="ECO:0000313" key="1">
    <source>
        <dbReference type="EMBL" id="SMO69843.1"/>
    </source>
</evidence>
<dbReference type="Proteomes" id="UP000319014">
    <property type="component" value="Unassembled WGS sequence"/>
</dbReference>
<dbReference type="EMBL" id="FXTK01000007">
    <property type="protein sequence ID" value="SMO69843.1"/>
    <property type="molecule type" value="Genomic_DNA"/>
</dbReference>
<evidence type="ECO:0000313" key="2">
    <source>
        <dbReference type="Proteomes" id="UP000319014"/>
    </source>
</evidence>
<proteinExistence type="predicted"/>
<gene>
    <name evidence="1" type="ORF">SAMN06265221_107135</name>
</gene>
<name>A0A521DDX4_9RHOB</name>
<protein>
    <submittedName>
        <fullName evidence="1">Uncharacterized protein</fullName>
    </submittedName>
</protein>